<evidence type="ECO:0000313" key="1">
    <source>
        <dbReference type="EMBL" id="CAD7415315.1"/>
    </source>
</evidence>
<organism evidence="1">
    <name type="scientific">Timema poppense</name>
    <name type="common">Walking stick</name>
    <dbReference type="NCBI Taxonomy" id="170557"/>
    <lineage>
        <taxon>Eukaryota</taxon>
        <taxon>Metazoa</taxon>
        <taxon>Ecdysozoa</taxon>
        <taxon>Arthropoda</taxon>
        <taxon>Hexapoda</taxon>
        <taxon>Insecta</taxon>
        <taxon>Pterygota</taxon>
        <taxon>Neoptera</taxon>
        <taxon>Polyneoptera</taxon>
        <taxon>Phasmatodea</taxon>
        <taxon>Timematodea</taxon>
        <taxon>Timematoidea</taxon>
        <taxon>Timematidae</taxon>
        <taxon>Timema</taxon>
    </lineage>
</organism>
<name>A0A7R9HDG1_TIMPO</name>
<dbReference type="AlphaFoldDB" id="A0A7R9HDG1"/>
<dbReference type="EMBL" id="OD009046">
    <property type="protein sequence ID" value="CAD7415315.1"/>
    <property type="molecule type" value="Genomic_DNA"/>
</dbReference>
<reference evidence="1" key="1">
    <citation type="submission" date="2020-11" db="EMBL/GenBank/DDBJ databases">
        <authorList>
            <person name="Tran Van P."/>
        </authorList>
    </citation>
    <scope>NUCLEOTIDE SEQUENCE</scope>
</reference>
<accession>A0A7R9HDG1</accession>
<gene>
    <name evidence="1" type="ORF">TPSB3V08_LOCUS10248</name>
</gene>
<sequence length="77" mass="8612">MFCAQLYPTGTSDVAQVVLDIRTTKPFRQSQHCRLSPGLVQNQSSHEENESTRSMKSYVSADTRFCGCLRTIGNTIL</sequence>
<protein>
    <submittedName>
        <fullName evidence="1">Uncharacterized protein</fullName>
    </submittedName>
</protein>
<proteinExistence type="predicted"/>